<gene>
    <name evidence="2" type="ORF">GCM10022276_23160</name>
</gene>
<dbReference type="NCBIfam" id="NF038050">
    <property type="entry name" value="NrtS"/>
    <property type="match status" value="1"/>
</dbReference>
<dbReference type="EMBL" id="BAABBM010000001">
    <property type="protein sequence ID" value="GAA3903874.1"/>
    <property type="molecule type" value="Genomic_DNA"/>
</dbReference>
<keyword evidence="1" id="KW-0472">Membrane</keyword>
<dbReference type="Proteomes" id="UP001500827">
    <property type="component" value="Unassembled WGS sequence"/>
</dbReference>
<reference evidence="3" key="1">
    <citation type="journal article" date="2019" name="Int. J. Syst. Evol. Microbiol.">
        <title>The Global Catalogue of Microorganisms (GCM) 10K type strain sequencing project: providing services to taxonomists for standard genome sequencing and annotation.</title>
        <authorList>
            <consortium name="The Broad Institute Genomics Platform"/>
            <consortium name="The Broad Institute Genome Sequencing Center for Infectious Disease"/>
            <person name="Wu L."/>
            <person name="Ma J."/>
        </authorList>
    </citation>
    <scope>NUCLEOTIDE SEQUENCE [LARGE SCALE GENOMIC DNA]</scope>
    <source>
        <strain evidence="3">JCM 17543</strain>
    </source>
</reference>
<dbReference type="InterPro" id="IPR047700">
    <property type="entry name" value="NrtS-like"/>
</dbReference>
<keyword evidence="3" id="KW-1185">Reference proteome</keyword>
<comment type="caution">
    <text evidence="2">The sequence shown here is derived from an EMBL/GenBank/DDBJ whole genome shotgun (WGS) entry which is preliminary data.</text>
</comment>
<dbReference type="RefSeq" id="WP_344699851.1">
    <property type="nucleotide sequence ID" value="NZ_BAABBM010000001.1"/>
</dbReference>
<keyword evidence="1" id="KW-1133">Transmembrane helix</keyword>
<accession>A0ABP7LKT8</accession>
<sequence length="73" mass="8030">MEQSEAARRTLTDKALRRSIVVALVVGTALNIINQGPEMLSGKWPVIWKLALTYIVPFLVSSYGSYAAFRSSS</sequence>
<organism evidence="2 3">
    <name type="scientific">Sphingomonas limnosediminicola</name>
    <dbReference type="NCBI Taxonomy" id="940133"/>
    <lineage>
        <taxon>Bacteria</taxon>
        <taxon>Pseudomonadati</taxon>
        <taxon>Pseudomonadota</taxon>
        <taxon>Alphaproteobacteria</taxon>
        <taxon>Sphingomonadales</taxon>
        <taxon>Sphingomonadaceae</taxon>
        <taxon>Sphingomonas</taxon>
    </lineage>
</organism>
<name>A0ABP7LKT8_9SPHN</name>
<evidence type="ECO:0000313" key="3">
    <source>
        <dbReference type="Proteomes" id="UP001500827"/>
    </source>
</evidence>
<protein>
    <recommendedName>
        <fullName evidence="4">Phosphoenolpyruvate protein kinase</fullName>
    </recommendedName>
</protein>
<feature type="transmembrane region" description="Helical" evidence="1">
    <location>
        <begin position="46"/>
        <end position="69"/>
    </location>
</feature>
<evidence type="ECO:0000256" key="1">
    <source>
        <dbReference type="SAM" id="Phobius"/>
    </source>
</evidence>
<keyword evidence="1" id="KW-0812">Transmembrane</keyword>
<evidence type="ECO:0000313" key="2">
    <source>
        <dbReference type="EMBL" id="GAA3903874.1"/>
    </source>
</evidence>
<feature type="transmembrane region" description="Helical" evidence="1">
    <location>
        <begin position="15"/>
        <end position="34"/>
    </location>
</feature>
<evidence type="ECO:0008006" key="4">
    <source>
        <dbReference type="Google" id="ProtNLM"/>
    </source>
</evidence>
<proteinExistence type="predicted"/>